<dbReference type="InterPro" id="IPR045582">
    <property type="entry name" value="Trehalase-like_N"/>
</dbReference>
<feature type="domain" description="Trehalase-like N-terminal" evidence="2">
    <location>
        <begin position="3"/>
        <end position="152"/>
    </location>
</feature>
<proteinExistence type="predicted"/>
<reference evidence="3 4" key="1">
    <citation type="submission" date="2023-03" db="EMBL/GenBank/DDBJ databases">
        <title>Isolation and description of six Streptomyces strains from soil environments, able to metabolize different microbial glucans.</title>
        <authorList>
            <person name="Widen T."/>
            <person name="Larsbrink J."/>
        </authorList>
    </citation>
    <scope>NUCLEOTIDE SEQUENCE [LARGE SCALE GENOMIC DNA]</scope>
    <source>
        <strain evidence="3 4">Mut2</strain>
    </source>
</reference>
<evidence type="ECO:0000313" key="3">
    <source>
        <dbReference type="EMBL" id="WLQ42333.1"/>
    </source>
</evidence>
<keyword evidence="4" id="KW-1185">Reference proteome</keyword>
<name>A0ABY9I619_9ACTN</name>
<accession>A0ABY9I619</accession>
<evidence type="ECO:0000256" key="1">
    <source>
        <dbReference type="SAM" id="MobiDB-lite"/>
    </source>
</evidence>
<dbReference type="EMBL" id="CP120992">
    <property type="protein sequence ID" value="WLQ42333.1"/>
    <property type="molecule type" value="Genomic_DNA"/>
</dbReference>
<evidence type="ECO:0000313" key="4">
    <source>
        <dbReference type="Proteomes" id="UP001229952"/>
    </source>
</evidence>
<gene>
    <name evidence="3" type="ORF">P8A22_21680</name>
</gene>
<dbReference type="Pfam" id="PF19291">
    <property type="entry name" value="TREH_N"/>
    <property type="match status" value="1"/>
</dbReference>
<sequence length="197" mass="21217">MSTRPIGDYALLSDCRSAALISTEGSLDWLCLPDFDSPAVFGRLLDEEAGHWSIRPTGPSEVVRRYVPESLVLETTFRTATGTAVLLDGLAMGHRERGHALGASSPGVLLRQLTCTSGSVAVETSFAPRPEFGLIHPVMSVVRGGLSVKGRSHLSKDAMRRMGEFFVPAKSKPGPGPTETTTETVDTRAARARRRIQ</sequence>
<dbReference type="Proteomes" id="UP001229952">
    <property type="component" value="Chromosome"/>
</dbReference>
<feature type="region of interest" description="Disordered" evidence="1">
    <location>
        <begin position="169"/>
        <end position="197"/>
    </location>
</feature>
<protein>
    <submittedName>
        <fullName evidence="3">DUF5911 domain-containing protein</fullName>
    </submittedName>
</protein>
<evidence type="ECO:0000259" key="2">
    <source>
        <dbReference type="Pfam" id="PF19291"/>
    </source>
</evidence>
<organism evidence="3 4">
    <name type="scientific">Streptomyces laculatispora</name>
    <dbReference type="NCBI Taxonomy" id="887464"/>
    <lineage>
        <taxon>Bacteria</taxon>
        <taxon>Bacillati</taxon>
        <taxon>Actinomycetota</taxon>
        <taxon>Actinomycetes</taxon>
        <taxon>Kitasatosporales</taxon>
        <taxon>Streptomycetaceae</taxon>
        <taxon>Streptomyces</taxon>
    </lineage>
</organism>
<dbReference type="RefSeq" id="WP_306089572.1">
    <property type="nucleotide sequence ID" value="NZ_CP120992.1"/>
</dbReference>